<keyword evidence="5 6" id="KW-0408">Iron</keyword>
<feature type="domain" description="Cytochrome c" evidence="8">
    <location>
        <begin position="36"/>
        <end position="118"/>
    </location>
</feature>
<dbReference type="GO" id="GO:0009055">
    <property type="term" value="F:electron transfer activity"/>
    <property type="evidence" value="ECO:0007669"/>
    <property type="project" value="InterPro"/>
</dbReference>
<keyword evidence="7" id="KW-0732">Signal</keyword>
<evidence type="ECO:0000259" key="8">
    <source>
        <dbReference type="PROSITE" id="PS51007"/>
    </source>
</evidence>
<accession>G2J9P3</accession>
<comment type="caution">
    <text evidence="9">The sequence shown here is derived from an EMBL/GenBank/DDBJ whole genome shotgun (WGS) entry which is preliminary data.</text>
</comment>
<dbReference type="Pfam" id="PF00034">
    <property type="entry name" value="Cytochrom_C"/>
    <property type="match status" value="1"/>
</dbReference>
<keyword evidence="3 6" id="KW-0479">Metal-binding</keyword>
<evidence type="ECO:0000313" key="9">
    <source>
        <dbReference type="EMBL" id="CCD29490.1"/>
    </source>
</evidence>
<proteinExistence type="predicted"/>
<keyword evidence="4" id="KW-0249">Electron transport</keyword>
<organism evidence="9 10">
    <name type="scientific">Candidatus Glomeribacter gigasporarum BEG34</name>
    <dbReference type="NCBI Taxonomy" id="1070319"/>
    <lineage>
        <taxon>Bacteria</taxon>
        <taxon>Pseudomonadati</taxon>
        <taxon>Pseudomonadota</taxon>
        <taxon>Betaproteobacteria</taxon>
        <taxon>Burkholderiales</taxon>
        <taxon>Burkholderiaceae</taxon>
        <taxon>Candidatus Glomeribacter</taxon>
    </lineage>
</organism>
<evidence type="ECO:0000256" key="5">
    <source>
        <dbReference type="ARBA" id="ARBA00023004"/>
    </source>
</evidence>
<evidence type="ECO:0000313" key="10">
    <source>
        <dbReference type="Proteomes" id="UP000054051"/>
    </source>
</evidence>
<name>G2J9P3_9BURK</name>
<evidence type="ECO:0000256" key="1">
    <source>
        <dbReference type="ARBA" id="ARBA00022448"/>
    </source>
</evidence>
<evidence type="ECO:0000256" key="4">
    <source>
        <dbReference type="ARBA" id="ARBA00022982"/>
    </source>
</evidence>
<dbReference type="InterPro" id="IPR036909">
    <property type="entry name" value="Cyt_c-like_dom_sf"/>
</dbReference>
<evidence type="ECO:0000256" key="6">
    <source>
        <dbReference type="PROSITE-ProRule" id="PRU00433"/>
    </source>
</evidence>
<dbReference type="PANTHER" id="PTHR33751">
    <property type="entry name" value="CBB3-TYPE CYTOCHROME C OXIDASE SUBUNIT FIXP"/>
    <property type="match status" value="1"/>
</dbReference>
<keyword evidence="10" id="KW-1185">Reference proteome</keyword>
<dbReference type="PANTHER" id="PTHR33751:SF9">
    <property type="entry name" value="CYTOCHROME C4"/>
    <property type="match status" value="1"/>
</dbReference>
<dbReference type="SUPFAM" id="SSF46626">
    <property type="entry name" value="Cytochrome c"/>
    <property type="match status" value="1"/>
</dbReference>
<dbReference type="eggNOG" id="COG2863">
    <property type="taxonomic scope" value="Bacteria"/>
</dbReference>
<gene>
    <name evidence="9" type="ORF">CAGGBEG34_240063</name>
</gene>
<evidence type="ECO:0000256" key="7">
    <source>
        <dbReference type="SAM" id="SignalP"/>
    </source>
</evidence>
<dbReference type="EMBL" id="CAFB01000041">
    <property type="protein sequence ID" value="CCD29490.1"/>
    <property type="molecule type" value="Genomic_DNA"/>
</dbReference>
<evidence type="ECO:0000256" key="3">
    <source>
        <dbReference type="ARBA" id="ARBA00022723"/>
    </source>
</evidence>
<feature type="chain" id="PRO_5003432055" evidence="7">
    <location>
        <begin position="29"/>
        <end position="127"/>
    </location>
</feature>
<dbReference type="PROSITE" id="PS51007">
    <property type="entry name" value="CYTC"/>
    <property type="match status" value="1"/>
</dbReference>
<dbReference type="Gene3D" id="1.10.760.10">
    <property type="entry name" value="Cytochrome c-like domain"/>
    <property type="match status" value="1"/>
</dbReference>
<dbReference type="Proteomes" id="UP000054051">
    <property type="component" value="Unassembled WGS sequence"/>
</dbReference>
<feature type="signal peptide" evidence="7">
    <location>
        <begin position="1"/>
        <end position="28"/>
    </location>
</feature>
<protein>
    <submittedName>
        <fullName evidence="9">Cytochrome c class I</fullName>
    </submittedName>
</protein>
<sequence length="127" mass="13503">MMKRPEFRTAALGLIWLAASQLSVTAHAVGVADAAGNAQAGAGKVAMCIGCHGIEGYRAAFPEVYRVPMIGGQNAKYIEIALHDYKKGNRKYATMRAIATSLSDQDIADIAAYYAAQAPSSRNNPDK</sequence>
<reference evidence="9 10" key="1">
    <citation type="submission" date="2011-08" db="EMBL/GenBank/DDBJ databases">
        <title>The genome of the obligate endobacterium of an arbuscular mycorrhizal fungus reveals an interphylum network of nutritional interactions.</title>
        <authorList>
            <person name="Ghignone S."/>
            <person name="Salvioli A."/>
            <person name="Anca I."/>
            <person name="Lumini E."/>
            <person name="Ortu G."/>
            <person name="Petiti L."/>
            <person name="Cruveiller S."/>
            <person name="Bianciotto V."/>
            <person name="Piffanelli P."/>
            <person name="Lanfranco L."/>
            <person name="Bonfante P."/>
        </authorList>
    </citation>
    <scope>NUCLEOTIDE SEQUENCE [LARGE SCALE GENOMIC DNA]</scope>
    <source>
        <strain evidence="9 10">BEG34</strain>
    </source>
</reference>
<keyword evidence="1" id="KW-0813">Transport</keyword>
<dbReference type="InterPro" id="IPR009056">
    <property type="entry name" value="Cyt_c-like_dom"/>
</dbReference>
<dbReference type="InterPro" id="IPR050597">
    <property type="entry name" value="Cytochrome_c_Oxidase_Subunit"/>
</dbReference>
<dbReference type="GO" id="GO:0046872">
    <property type="term" value="F:metal ion binding"/>
    <property type="evidence" value="ECO:0007669"/>
    <property type="project" value="UniProtKB-KW"/>
</dbReference>
<keyword evidence="2 6" id="KW-0349">Heme</keyword>
<evidence type="ECO:0000256" key="2">
    <source>
        <dbReference type="ARBA" id="ARBA00022617"/>
    </source>
</evidence>
<dbReference type="GO" id="GO:0020037">
    <property type="term" value="F:heme binding"/>
    <property type="evidence" value="ECO:0007669"/>
    <property type="project" value="InterPro"/>
</dbReference>
<dbReference type="AlphaFoldDB" id="G2J9P3"/>
<dbReference type="STRING" id="1070319.CAGGBEG34_240063"/>